<reference evidence="2" key="1">
    <citation type="submission" date="2024-03" db="EMBL/GenBank/DDBJ databases">
        <title>WGS assembly of Saponaria officinalis var. Norfolk2.</title>
        <authorList>
            <person name="Jenkins J."/>
            <person name="Shu S."/>
            <person name="Grimwood J."/>
            <person name="Barry K."/>
            <person name="Goodstein D."/>
            <person name="Schmutz J."/>
            <person name="Leebens-Mack J."/>
            <person name="Osbourn A."/>
        </authorList>
    </citation>
    <scope>NUCLEOTIDE SEQUENCE [LARGE SCALE GENOMIC DNA]</scope>
    <source>
        <strain evidence="2">JIC</strain>
    </source>
</reference>
<dbReference type="AlphaFoldDB" id="A0AAW1GLB2"/>
<feature type="compositionally biased region" description="Low complexity" evidence="1">
    <location>
        <begin position="15"/>
        <end position="24"/>
    </location>
</feature>
<feature type="region of interest" description="Disordered" evidence="1">
    <location>
        <begin position="132"/>
        <end position="209"/>
    </location>
</feature>
<accession>A0AAW1GLB2</accession>
<feature type="region of interest" description="Disordered" evidence="1">
    <location>
        <begin position="1"/>
        <end position="56"/>
    </location>
</feature>
<name>A0AAW1GLB2_SAPOF</name>
<dbReference type="EMBL" id="JBDFQZ010000014">
    <property type="protein sequence ID" value="KAK9665507.1"/>
    <property type="molecule type" value="Genomic_DNA"/>
</dbReference>
<dbReference type="Proteomes" id="UP001443914">
    <property type="component" value="Unassembled WGS sequence"/>
</dbReference>
<proteinExistence type="predicted"/>
<feature type="compositionally biased region" description="Polar residues" evidence="1">
    <location>
        <begin position="132"/>
        <end position="155"/>
    </location>
</feature>
<comment type="caution">
    <text evidence="2">The sequence shown here is derived from an EMBL/GenBank/DDBJ whole genome shotgun (WGS) entry which is preliminary data.</text>
</comment>
<evidence type="ECO:0000313" key="3">
    <source>
        <dbReference type="Proteomes" id="UP001443914"/>
    </source>
</evidence>
<evidence type="ECO:0000313" key="2">
    <source>
        <dbReference type="EMBL" id="KAK9665507.1"/>
    </source>
</evidence>
<feature type="compositionally biased region" description="Low complexity" evidence="1">
    <location>
        <begin position="169"/>
        <end position="178"/>
    </location>
</feature>
<organism evidence="2 3">
    <name type="scientific">Saponaria officinalis</name>
    <name type="common">Common soapwort</name>
    <name type="synonym">Lychnis saponaria</name>
    <dbReference type="NCBI Taxonomy" id="3572"/>
    <lineage>
        <taxon>Eukaryota</taxon>
        <taxon>Viridiplantae</taxon>
        <taxon>Streptophyta</taxon>
        <taxon>Embryophyta</taxon>
        <taxon>Tracheophyta</taxon>
        <taxon>Spermatophyta</taxon>
        <taxon>Magnoliopsida</taxon>
        <taxon>eudicotyledons</taxon>
        <taxon>Gunneridae</taxon>
        <taxon>Pentapetalae</taxon>
        <taxon>Caryophyllales</taxon>
        <taxon>Caryophyllaceae</taxon>
        <taxon>Caryophylleae</taxon>
        <taxon>Saponaria</taxon>
    </lineage>
</organism>
<keyword evidence="3" id="KW-1185">Reference proteome</keyword>
<gene>
    <name evidence="2" type="ORF">RND81_14G116300</name>
</gene>
<feature type="compositionally biased region" description="Gly residues" evidence="1">
    <location>
        <begin position="159"/>
        <end position="168"/>
    </location>
</feature>
<sequence length="372" mass="40386">MSEGGRSRGSGGSMSSGSSSSLGSDFFRAVSPKELSDVSSDSDSSSASSDQYDDPIFLSSTDQSHLQLTGVTAYLLEKQKQISENSCDTVLEASAYTSTRSDGDLPKLLQSDMLKGIVNKVMSQVLQAFSDNTPASGTQHNASLNSAGTGKQCANSEGGSSGGSGGSMSSGSSSSSGSDFLRAVSPKELSDVSSDGETRRKELENQDDEPVGFGRRFREVIVYVEEAGHLVERARINMIECHGYYTFALELRGEHDDQYSTAVLAHVSAPWAPEYSWAEYYAQDQQGGVRVLLNPLKLEWAEFSEKVEYVIMRRLGPETNGLSLALMRDNNIAVWELTIPSFLVQSCTSFRKIVHIFACAYEGRDPNVWDMK</sequence>
<protein>
    <submittedName>
        <fullName evidence="2">Uncharacterized protein</fullName>
    </submittedName>
</protein>
<evidence type="ECO:0000256" key="1">
    <source>
        <dbReference type="SAM" id="MobiDB-lite"/>
    </source>
</evidence>
<feature type="compositionally biased region" description="Low complexity" evidence="1">
    <location>
        <begin position="37"/>
        <end position="50"/>
    </location>
</feature>